<feature type="region of interest" description="Disordered" evidence="1">
    <location>
        <begin position="397"/>
        <end position="421"/>
    </location>
</feature>
<dbReference type="OrthoDB" id="5523752at2"/>
<dbReference type="InterPro" id="IPR003961">
    <property type="entry name" value="FN3_dom"/>
</dbReference>
<protein>
    <recommendedName>
        <fullName evidence="2">Fibronectin type-III domain-containing protein</fullName>
    </recommendedName>
</protein>
<dbReference type="InterPro" id="IPR036116">
    <property type="entry name" value="FN3_sf"/>
</dbReference>
<dbReference type="KEGG" id="dalk:DSCA_31700"/>
<dbReference type="Gene3D" id="2.60.40.10">
    <property type="entry name" value="Immunoglobulins"/>
    <property type="match status" value="1"/>
</dbReference>
<evidence type="ECO:0000313" key="3">
    <source>
        <dbReference type="EMBL" id="BBO69240.1"/>
    </source>
</evidence>
<dbReference type="Proteomes" id="UP000427906">
    <property type="component" value="Chromosome"/>
</dbReference>
<feature type="domain" description="Fibronectin type-III" evidence="2">
    <location>
        <begin position="30"/>
        <end position="124"/>
    </location>
</feature>
<reference evidence="3 4" key="1">
    <citation type="submission" date="2019-11" db="EMBL/GenBank/DDBJ databases">
        <title>Comparative genomics of hydrocarbon-degrading Desulfosarcina strains.</title>
        <authorList>
            <person name="Watanabe M."/>
            <person name="Kojima H."/>
            <person name="Fukui M."/>
        </authorList>
    </citation>
    <scope>NUCLEOTIDE SEQUENCE [LARGE SCALE GENOMIC DNA]</scope>
    <source>
        <strain evidence="3 4">PL12</strain>
    </source>
</reference>
<organism evidence="3 4">
    <name type="scientific">Desulfosarcina alkanivorans</name>
    <dbReference type="NCBI Taxonomy" id="571177"/>
    <lineage>
        <taxon>Bacteria</taxon>
        <taxon>Pseudomonadati</taxon>
        <taxon>Thermodesulfobacteriota</taxon>
        <taxon>Desulfobacteria</taxon>
        <taxon>Desulfobacterales</taxon>
        <taxon>Desulfosarcinaceae</taxon>
        <taxon>Desulfosarcina</taxon>
    </lineage>
</organism>
<dbReference type="EMBL" id="AP021874">
    <property type="protein sequence ID" value="BBO69240.1"/>
    <property type="molecule type" value="Genomic_DNA"/>
</dbReference>
<evidence type="ECO:0000313" key="4">
    <source>
        <dbReference type="Proteomes" id="UP000427906"/>
    </source>
</evidence>
<proteinExistence type="predicted"/>
<dbReference type="PROSITE" id="PS50853">
    <property type="entry name" value="FN3"/>
    <property type="match status" value="1"/>
</dbReference>
<sequence>MWTRMKLFVLPDNLTPATRLRLGLVLLVWFLVVPACLCQASRQVTLAWDANQEATLMGYRVFCRQGSDVYHYAQPVWEGAAATCTLSGLDEYTDYAFVVRAYDLYGSQSADSDEVWLYGQTAIPGQPAVTSPQNDARDLFLTPVLQTTPFRSPDTGDQHLRTQWVVTRVSDGLCVLDLTSSSCLTELDVPPLVLEADTRYSWVARYYGVKGTLSEWSSPSRFITGESGLDEDGNGVPDDQEVGMAVDLDNNAIADADQDDLRCVNVPEGAGQVAVCAPDGGGVARISALESTDLATIDALDQIPYDLPLGLVSFRLELERTGGIATVRVYFSEPAPQAARWVKHDIINGWQDYSAHAVFAHDRLSVEVEIQDGGFGDADGVENGIVIDPAGYGVATSAAMSPEDDSHSLTDTSSSSSGGGGGGCFISALSN</sequence>
<evidence type="ECO:0000256" key="1">
    <source>
        <dbReference type="SAM" id="MobiDB-lite"/>
    </source>
</evidence>
<dbReference type="NCBIfam" id="NF041766">
    <property type="entry name" value="choice_anch_U"/>
    <property type="match status" value="1"/>
</dbReference>
<dbReference type="SUPFAM" id="SSF49265">
    <property type="entry name" value="Fibronectin type III"/>
    <property type="match status" value="1"/>
</dbReference>
<dbReference type="InterPro" id="IPR053784">
    <property type="entry name" value="Choice_anch_U_dom"/>
</dbReference>
<dbReference type="Pfam" id="PF00041">
    <property type="entry name" value="fn3"/>
    <property type="match status" value="1"/>
</dbReference>
<dbReference type="AlphaFoldDB" id="A0A5K7YLX2"/>
<evidence type="ECO:0000259" key="2">
    <source>
        <dbReference type="PROSITE" id="PS50853"/>
    </source>
</evidence>
<dbReference type="InterPro" id="IPR013783">
    <property type="entry name" value="Ig-like_fold"/>
</dbReference>
<keyword evidence="4" id="KW-1185">Reference proteome</keyword>
<gene>
    <name evidence="3" type="ORF">DSCA_31700</name>
</gene>
<name>A0A5K7YLX2_9BACT</name>
<accession>A0A5K7YLX2</accession>
<dbReference type="CDD" id="cd00063">
    <property type="entry name" value="FN3"/>
    <property type="match status" value="1"/>
</dbReference>